<feature type="chain" id="PRO_5012077036" evidence="1">
    <location>
        <begin position="22"/>
        <end position="373"/>
    </location>
</feature>
<dbReference type="STRING" id="1121001.SAMN02745857_03084"/>
<evidence type="ECO:0000256" key="1">
    <source>
        <dbReference type="SAM" id="SignalP"/>
    </source>
</evidence>
<keyword evidence="3" id="KW-1185">Reference proteome</keyword>
<organism evidence="2 3">
    <name type="scientific">Andreprevotia lacus DSM 23236</name>
    <dbReference type="NCBI Taxonomy" id="1121001"/>
    <lineage>
        <taxon>Bacteria</taxon>
        <taxon>Pseudomonadati</taxon>
        <taxon>Pseudomonadota</taxon>
        <taxon>Betaproteobacteria</taxon>
        <taxon>Neisseriales</taxon>
        <taxon>Chitinibacteraceae</taxon>
        <taxon>Andreprevotia</taxon>
    </lineage>
</organism>
<protein>
    <submittedName>
        <fullName evidence="2">Uncharacterized protein</fullName>
    </submittedName>
</protein>
<name>A0A1W1XWZ0_9NEIS</name>
<evidence type="ECO:0000313" key="2">
    <source>
        <dbReference type="EMBL" id="SMC28051.1"/>
    </source>
</evidence>
<feature type="signal peptide" evidence="1">
    <location>
        <begin position="1"/>
        <end position="21"/>
    </location>
</feature>
<dbReference type="AlphaFoldDB" id="A0A1W1XWZ0"/>
<sequence length="373" mass="39929">MKRYLALFGLLACLLAGHALADAPDGWYWNQREGGTGFMFEGQAHVAFVAFFVFDDSGKPVWYVATGPLVRTLGTATFQGTLLQYRNGQPADSTVYRTPTASTVSSVRIDFDANDTATVYLPTRTLKATRFNFSGSSKGPSNVQPETGWYWNPQEGGRGYAIEVQDNKVFMAMFHYAKDGSPTWNIAQGDLSSGSLRANFETYSNGQTLTGTYRLPAQVNDGTQFDIAFNDPCLGIVHRSDMPATSIQRFSFAGMPAGAECRARNTPNAIGLPGTYRGYYSGQDSGSFTLVLDSYGRVNGTMQSSRTGGTWSTSGTSLPDGKLNLTTTLGPAGTASFNGTIRLMNNCTLVGTWTSAGGRGGTFSGGKDGGSCY</sequence>
<proteinExistence type="predicted"/>
<dbReference type="Proteomes" id="UP000192761">
    <property type="component" value="Unassembled WGS sequence"/>
</dbReference>
<reference evidence="2 3" key="1">
    <citation type="submission" date="2017-04" db="EMBL/GenBank/DDBJ databases">
        <authorList>
            <person name="Afonso C.L."/>
            <person name="Miller P.J."/>
            <person name="Scott M.A."/>
            <person name="Spackman E."/>
            <person name="Goraichik I."/>
            <person name="Dimitrov K.M."/>
            <person name="Suarez D.L."/>
            <person name="Swayne D.E."/>
        </authorList>
    </citation>
    <scope>NUCLEOTIDE SEQUENCE [LARGE SCALE GENOMIC DNA]</scope>
    <source>
        <strain evidence="2 3">DSM 23236</strain>
    </source>
</reference>
<dbReference type="OrthoDB" id="8803453at2"/>
<keyword evidence="1" id="KW-0732">Signal</keyword>
<accession>A0A1W1XWZ0</accession>
<dbReference type="EMBL" id="FWXD01000020">
    <property type="protein sequence ID" value="SMC28051.1"/>
    <property type="molecule type" value="Genomic_DNA"/>
</dbReference>
<dbReference type="RefSeq" id="WP_084091811.1">
    <property type="nucleotide sequence ID" value="NZ_FWXD01000020.1"/>
</dbReference>
<evidence type="ECO:0000313" key="3">
    <source>
        <dbReference type="Proteomes" id="UP000192761"/>
    </source>
</evidence>
<gene>
    <name evidence="2" type="ORF">SAMN02745857_03084</name>
</gene>